<comment type="caution">
    <text evidence="1">The sequence shown here is derived from an EMBL/GenBank/DDBJ whole genome shotgun (WGS) entry which is preliminary data.</text>
</comment>
<evidence type="ECO:0008006" key="3">
    <source>
        <dbReference type="Google" id="ProtNLM"/>
    </source>
</evidence>
<accession>A0A641ANF0</accession>
<keyword evidence="2" id="KW-1185">Reference proteome</keyword>
<reference evidence="1" key="1">
    <citation type="submission" date="2019-09" db="EMBL/GenBank/DDBJ databases">
        <authorList>
            <person name="Li J."/>
        </authorList>
    </citation>
    <scope>NUCLEOTIDE SEQUENCE [LARGE SCALE GENOMIC DNA]</scope>
    <source>
        <strain evidence="1">NRBC 14897</strain>
    </source>
</reference>
<evidence type="ECO:0000313" key="1">
    <source>
        <dbReference type="EMBL" id="KAA1378653.1"/>
    </source>
</evidence>
<dbReference type="AlphaFoldDB" id="A0A641ANF0"/>
<dbReference type="Proteomes" id="UP001515100">
    <property type="component" value="Unassembled WGS sequence"/>
</dbReference>
<dbReference type="RefSeq" id="WP_129182235.1">
    <property type="nucleotide sequence ID" value="NZ_JAGIOG010000001.1"/>
</dbReference>
<organism evidence="1 2">
    <name type="scientific">Aeromicrobium fastidiosum</name>
    <dbReference type="NCBI Taxonomy" id="52699"/>
    <lineage>
        <taxon>Bacteria</taxon>
        <taxon>Bacillati</taxon>
        <taxon>Actinomycetota</taxon>
        <taxon>Actinomycetes</taxon>
        <taxon>Propionibacteriales</taxon>
        <taxon>Nocardioidaceae</taxon>
        <taxon>Aeromicrobium</taxon>
    </lineage>
</organism>
<dbReference type="OrthoDB" id="5242307at2"/>
<dbReference type="EMBL" id="SDPP02000002">
    <property type="protein sequence ID" value="KAA1378653.1"/>
    <property type="molecule type" value="Genomic_DNA"/>
</dbReference>
<protein>
    <recommendedName>
        <fullName evidence="3">Peptidase MA-like domain-containing protein</fullName>
    </recommendedName>
</protein>
<evidence type="ECO:0000313" key="2">
    <source>
        <dbReference type="Proteomes" id="UP001515100"/>
    </source>
</evidence>
<name>A0A641ANF0_9ACTN</name>
<sequence length="416" mass="43413">MAERRLRLSPNLAAALVLAVLGAALLLWQQPWHTDAPDERVVPIPADASSQLTAQLRELSEAQSRDAFVAAAGDLPAGRDFGRRTWQALRAVAQPGASLRYISGGEVADRADGSATMTAEVSWRPADASGLDPEVTHRSTVALRVAPERAGGFSIVDAAPADGAVPIWLLGAVTVDSADGRSVISIDGGDDSEPVDQLATTARAAVERTVPGVAGRLTIISPRTQQQMAAIVGQDQAAVAQIAAVTTGVDGDSAGVDPVVVLNPAVFATMDRRAAQVVLSHEATHALTSAVGTSAVNWVVEGFADYVALRDDTAPLSVSAGQALARVRADGAPRALPTDADFGSTQHGLGAVYESAWMIFRMLGEQHPDTDVVAFYRAVIDGAPVERALEESFGLTVDELTAQWRAYLTKSASTVS</sequence>
<proteinExistence type="predicted"/>
<gene>
    <name evidence="1" type="ORF">ESP62_009960</name>
</gene>